<proteinExistence type="predicted"/>
<keyword evidence="2" id="KW-1185">Reference proteome</keyword>
<reference evidence="1 2" key="1">
    <citation type="submission" date="2017-11" db="EMBL/GenBank/DDBJ databases">
        <title>Bacillus camelliae sp. nov., isolated from pu'er tea.</title>
        <authorList>
            <person name="Niu L."/>
        </authorList>
    </citation>
    <scope>NUCLEOTIDE SEQUENCE [LARGE SCALE GENOMIC DNA]</scope>
    <source>
        <strain evidence="1 2">7578-1</strain>
    </source>
</reference>
<dbReference type="OrthoDB" id="2973155at2"/>
<accession>A0A2N3LDB7</accession>
<dbReference type="Proteomes" id="UP000233440">
    <property type="component" value="Unassembled WGS sequence"/>
</dbReference>
<protein>
    <recommendedName>
        <fullName evidence="3">DNA primase/nucleoside triphosphatase C-terminal domain-containing protein</fullName>
    </recommendedName>
</protein>
<dbReference type="EMBL" id="PIQO01000036">
    <property type="protein sequence ID" value="PKR82586.1"/>
    <property type="molecule type" value="Genomic_DNA"/>
</dbReference>
<comment type="caution">
    <text evidence="1">The sequence shown here is derived from an EMBL/GenBank/DDBJ whole genome shotgun (WGS) entry which is preliminary data.</text>
</comment>
<dbReference type="AlphaFoldDB" id="A0A2N3LDB7"/>
<name>A0A2N3LDB7_9BACI</name>
<evidence type="ECO:0000313" key="1">
    <source>
        <dbReference type="EMBL" id="PKR82586.1"/>
    </source>
</evidence>
<gene>
    <name evidence="1" type="ORF">CWO92_23675</name>
</gene>
<sequence length="80" mass="9749">MIEKFIAENIQRDITSYETVDDLYQRYLLFCRFYEIKSLTKTKFHNQIKYFAVGATDKRRRKGRESKVCRWGVKLLPCKY</sequence>
<organism evidence="1 2">
    <name type="scientific">Heyndrickxia camelliae</name>
    <dbReference type="NCBI Taxonomy" id="1707093"/>
    <lineage>
        <taxon>Bacteria</taxon>
        <taxon>Bacillati</taxon>
        <taxon>Bacillota</taxon>
        <taxon>Bacilli</taxon>
        <taxon>Bacillales</taxon>
        <taxon>Bacillaceae</taxon>
        <taxon>Heyndrickxia</taxon>
    </lineage>
</organism>
<evidence type="ECO:0000313" key="2">
    <source>
        <dbReference type="Proteomes" id="UP000233440"/>
    </source>
</evidence>
<dbReference type="RefSeq" id="WP_101356661.1">
    <property type="nucleotide sequence ID" value="NZ_PIQO01000036.1"/>
</dbReference>
<evidence type="ECO:0008006" key="3">
    <source>
        <dbReference type="Google" id="ProtNLM"/>
    </source>
</evidence>